<organism evidence="5 6">
    <name type="scientific">Diceros bicornis minor</name>
    <name type="common">South-central black rhinoceros</name>
    <dbReference type="NCBI Taxonomy" id="77932"/>
    <lineage>
        <taxon>Eukaryota</taxon>
        <taxon>Metazoa</taxon>
        <taxon>Chordata</taxon>
        <taxon>Craniata</taxon>
        <taxon>Vertebrata</taxon>
        <taxon>Euteleostomi</taxon>
        <taxon>Mammalia</taxon>
        <taxon>Eutheria</taxon>
        <taxon>Laurasiatheria</taxon>
        <taxon>Perissodactyla</taxon>
        <taxon>Rhinocerotidae</taxon>
        <taxon>Diceros</taxon>
    </lineage>
</organism>
<dbReference type="GO" id="GO:0005634">
    <property type="term" value="C:nucleus"/>
    <property type="evidence" value="ECO:0007669"/>
    <property type="project" value="UniProtKB-SubCell"/>
</dbReference>
<comment type="subcellular location">
    <subcellularLocation>
        <location evidence="1">Nucleus</location>
    </subcellularLocation>
</comment>
<comment type="similarity">
    <text evidence="2">Belongs to the BUD31 (G10) family.</text>
</comment>
<protein>
    <submittedName>
        <fullName evidence="5">Uncharacterized protein</fullName>
    </submittedName>
</protein>
<feature type="compositionally biased region" description="Basic and acidic residues" evidence="4">
    <location>
        <begin position="15"/>
        <end position="25"/>
    </location>
</feature>
<dbReference type="Pfam" id="PF01125">
    <property type="entry name" value="BUD31"/>
    <property type="match status" value="1"/>
</dbReference>
<evidence type="ECO:0000256" key="1">
    <source>
        <dbReference type="ARBA" id="ARBA00004123"/>
    </source>
</evidence>
<gene>
    <name evidence="5" type="ORF">HPG69_009402</name>
</gene>
<feature type="region of interest" description="Disordered" evidence="4">
    <location>
        <begin position="1"/>
        <end position="26"/>
    </location>
</feature>
<evidence type="ECO:0000313" key="5">
    <source>
        <dbReference type="EMBL" id="KAF5922362.1"/>
    </source>
</evidence>
<dbReference type="InterPro" id="IPR001748">
    <property type="entry name" value="BUD31"/>
</dbReference>
<evidence type="ECO:0000313" key="6">
    <source>
        <dbReference type="Proteomes" id="UP000551758"/>
    </source>
</evidence>
<evidence type="ECO:0000256" key="4">
    <source>
        <dbReference type="SAM" id="MobiDB-lite"/>
    </source>
</evidence>
<sequence>MSSPFPDAQLSSSSLHRENEKKPEYSADGWELIEPTLYIRILERQLGRNCISRVPQSQREASRMVEGVPCGCRGCSGGGGCGPDSCSTLDFELR</sequence>
<accession>A0A7J7F2S9</accession>
<evidence type="ECO:0000256" key="2">
    <source>
        <dbReference type="ARBA" id="ARBA00005287"/>
    </source>
</evidence>
<keyword evidence="6" id="KW-1185">Reference proteome</keyword>
<name>A0A7J7F2S9_DICBM</name>
<evidence type="ECO:0000256" key="3">
    <source>
        <dbReference type="ARBA" id="ARBA00023242"/>
    </source>
</evidence>
<comment type="caution">
    <text evidence="5">The sequence shown here is derived from an EMBL/GenBank/DDBJ whole genome shotgun (WGS) entry which is preliminary data.</text>
</comment>
<feature type="compositionally biased region" description="Polar residues" evidence="4">
    <location>
        <begin position="1"/>
        <end position="14"/>
    </location>
</feature>
<dbReference type="Proteomes" id="UP000551758">
    <property type="component" value="Unassembled WGS sequence"/>
</dbReference>
<proteinExistence type="inferred from homology"/>
<dbReference type="EMBL" id="JACDTQ010001475">
    <property type="protein sequence ID" value="KAF5922362.1"/>
    <property type="molecule type" value="Genomic_DNA"/>
</dbReference>
<dbReference type="AlphaFoldDB" id="A0A7J7F2S9"/>
<reference evidence="5 6" key="1">
    <citation type="journal article" date="2020" name="Mol. Biol. Evol.">
        <title>Interspecific Gene Flow and the Evolution of Specialization in Black and White Rhinoceros.</title>
        <authorList>
            <person name="Moodley Y."/>
            <person name="Westbury M.V."/>
            <person name="Russo I.M."/>
            <person name="Gopalakrishnan S."/>
            <person name="Rakotoarivelo A."/>
            <person name="Olsen R.A."/>
            <person name="Prost S."/>
            <person name="Tunstall T."/>
            <person name="Ryder O.A."/>
            <person name="Dalen L."/>
            <person name="Bruford M.W."/>
        </authorList>
    </citation>
    <scope>NUCLEOTIDE SEQUENCE [LARGE SCALE GENOMIC DNA]</scope>
    <source>
        <strain evidence="5">SBR-YM</strain>
        <tissue evidence="5">Skin</tissue>
    </source>
</reference>
<keyword evidence="3" id="KW-0539">Nucleus</keyword>